<evidence type="ECO:0000256" key="3">
    <source>
        <dbReference type="ARBA" id="ARBA00023219"/>
    </source>
</evidence>
<protein>
    <submittedName>
        <fullName evidence="4">Portal protein</fullName>
    </submittedName>
</protein>
<evidence type="ECO:0000313" key="5">
    <source>
        <dbReference type="Proteomes" id="UP001211544"/>
    </source>
</evidence>
<organism evidence="4 5">
    <name type="scientific">Pantoea piersonii</name>
    <dbReference type="NCBI Taxonomy" id="2364647"/>
    <lineage>
        <taxon>Bacteria</taxon>
        <taxon>Pseudomonadati</taxon>
        <taxon>Pseudomonadota</taxon>
        <taxon>Gammaproteobacteria</taxon>
        <taxon>Enterobacterales</taxon>
        <taxon>Erwiniaceae</taxon>
        <taxon>Pantoea</taxon>
    </lineage>
</organism>
<reference evidence="4 5" key="1">
    <citation type="journal article" date="2022" name="J Glob Antimicrob Resist">
        <title>First complete genome of a multidrug resistant strain of the novel human pathogen Kalamiella piersonii (GABEKP28) identified in human saliva.</title>
        <authorList>
            <person name="McDonagh F."/>
            <person name="Singh N.K."/>
            <person name="Venkateswaran K."/>
            <person name="Lonappan A.M."/>
            <person name="Hallahan B."/>
            <person name="Tuohy A."/>
            <person name="Burke L."/>
            <person name="Kovarova A."/>
            <person name="Miliotis G."/>
        </authorList>
    </citation>
    <scope>NUCLEOTIDE SEQUENCE [LARGE SCALE GENOMIC DNA]</scope>
    <source>
        <strain evidence="4 5">GABEKP28</strain>
    </source>
</reference>
<dbReference type="EMBL" id="CP104758">
    <property type="protein sequence ID" value="WBG90026.1"/>
    <property type="molecule type" value="Genomic_DNA"/>
</dbReference>
<evidence type="ECO:0000256" key="2">
    <source>
        <dbReference type="ARBA" id="ARBA00022612"/>
    </source>
</evidence>
<evidence type="ECO:0000313" key="4">
    <source>
        <dbReference type="EMBL" id="WBG90026.1"/>
    </source>
</evidence>
<sequence length="551" mass="61643">MAQDNDELLDQILRDQSTMETSRSAWEQLWQEVAERCLPRGADFKGEIRDGQKKSDKAIDSTPIVALERFAAAMESVITPRTQTWHGLQNEKFSNDTEVQEYFEEVTKVLFRLRYAPWANFANQMSENYISQGAFGNGCIYVDELPGKGMRYLTYHLREIYYEENYQGIVDLVHRKFKLSARQAVQQFGKENLPESIQRASESTPMSKFEFIHRVCPNTEIQFAEDNKPRPDHTGMPWSSYYICKEGRKIVQQSGYHTMPYCIGRYYKSPGETYGRGPGMTALPDIKVLNEMNRETLIGAQLANRPPVLVADDGVLDTFNLTPAAIIAGGMSSNGSPLAAPFTSGSQPNLGLEMMDQKRQLINDVFLVTLFQILVDNPQMTATEAMLRAQEKGQLMAPTAGRIMSEQLGPMIEREIDICARNGLLPDPPQQLIDAGMEYDIDYKSPLVRMQRAEQGQGILTTLGVVSQAAQFDPSVLKIVKYGKAIRELADINGMPLSLLLTEEEEEQVKAAQAQQEQLNNLLNAAPNIATAADKLASAQQKANTPLPAPQ</sequence>
<gene>
    <name evidence="4" type="ORF">N5580_13115</name>
</gene>
<accession>A0AAJ5QHE6</accession>
<proteinExistence type="predicted"/>
<keyword evidence="2" id="KW-1188">Viral release from host cell</keyword>
<dbReference type="InterPro" id="IPR020991">
    <property type="entry name" value="Connector_podovirus"/>
</dbReference>
<dbReference type="AlphaFoldDB" id="A0AAJ5QHE6"/>
<dbReference type="RefSeq" id="WP_269949335.1">
    <property type="nucleotide sequence ID" value="NZ_CP104758.1"/>
</dbReference>
<evidence type="ECO:0000256" key="1">
    <source>
        <dbReference type="ARBA" id="ARBA00004328"/>
    </source>
</evidence>
<keyword evidence="3" id="KW-0231">Viral genome packaging</keyword>
<comment type="subcellular location">
    <subcellularLocation>
        <location evidence="1">Virion</location>
    </subcellularLocation>
</comment>
<dbReference type="Proteomes" id="UP001211544">
    <property type="component" value="Chromosome"/>
</dbReference>
<dbReference type="Pfam" id="PF12236">
    <property type="entry name" value="Head-tail_con"/>
    <property type="match status" value="1"/>
</dbReference>
<name>A0AAJ5QHE6_9GAMM</name>
<dbReference type="KEGG" id="kpie:N5580_13115"/>
<keyword evidence="5" id="KW-1185">Reference proteome</keyword>